<organism evidence="1 2">
    <name type="scientific">Brevundimonas aurifodinae</name>
    <dbReference type="NCBI Taxonomy" id="1508312"/>
    <lineage>
        <taxon>Bacteria</taxon>
        <taxon>Pseudomonadati</taxon>
        <taxon>Pseudomonadota</taxon>
        <taxon>Alphaproteobacteria</taxon>
        <taxon>Caulobacterales</taxon>
        <taxon>Caulobacteraceae</taxon>
        <taxon>Brevundimonas</taxon>
    </lineage>
</organism>
<gene>
    <name evidence="1" type="ORF">ABN401_10055</name>
</gene>
<name>A0ABV1NPK7_9CAUL</name>
<evidence type="ECO:0000313" key="1">
    <source>
        <dbReference type="EMBL" id="MEQ7155549.1"/>
    </source>
</evidence>
<keyword evidence="2" id="KW-1185">Reference proteome</keyword>
<dbReference type="RefSeq" id="WP_349684708.1">
    <property type="nucleotide sequence ID" value="NZ_JBEGDD010000007.1"/>
</dbReference>
<comment type="caution">
    <text evidence="1">The sequence shown here is derived from an EMBL/GenBank/DDBJ whole genome shotgun (WGS) entry which is preliminary data.</text>
</comment>
<dbReference type="EMBL" id="JBEGDD010000007">
    <property type="protein sequence ID" value="MEQ7155549.1"/>
    <property type="molecule type" value="Genomic_DNA"/>
</dbReference>
<reference evidence="1 2" key="1">
    <citation type="submission" date="2024-06" db="EMBL/GenBank/DDBJ databases">
        <title>Brevundimonas sp. C11.</title>
        <authorList>
            <person name="Maltman C."/>
        </authorList>
    </citation>
    <scope>NUCLEOTIDE SEQUENCE [LARGE SCALE GENOMIC DNA]</scope>
    <source>
        <strain evidence="1 2">C11</strain>
    </source>
</reference>
<accession>A0ABV1NPK7</accession>
<dbReference type="Proteomes" id="UP001445732">
    <property type="component" value="Unassembled WGS sequence"/>
</dbReference>
<proteinExistence type="predicted"/>
<evidence type="ECO:0000313" key="2">
    <source>
        <dbReference type="Proteomes" id="UP001445732"/>
    </source>
</evidence>
<protein>
    <submittedName>
        <fullName evidence="1">Uncharacterized protein</fullName>
    </submittedName>
</protein>
<sequence length="57" mass="6881">MRPPLRRRRRLISPDDRLLEPEVWEVPRRLSHDEGLDLTGADWRSTRPVFSPEMDRD</sequence>